<dbReference type="EMBL" id="CAJVQA010001638">
    <property type="protein sequence ID" value="CAG8520956.1"/>
    <property type="molecule type" value="Genomic_DNA"/>
</dbReference>
<dbReference type="AlphaFoldDB" id="A0A9N9A6K2"/>
<keyword evidence="2" id="KW-1185">Reference proteome</keyword>
<name>A0A9N9A6K2_9GLOM</name>
<organism evidence="1 2">
    <name type="scientific">Cetraspora pellucida</name>
    <dbReference type="NCBI Taxonomy" id="1433469"/>
    <lineage>
        <taxon>Eukaryota</taxon>
        <taxon>Fungi</taxon>
        <taxon>Fungi incertae sedis</taxon>
        <taxon>Mucoromycota</taxon>
        <taxon>Glomeromycotina</taxon>
        <taxon>Glomeromycetes</taxon>
        <taxon>Diversisporales</taxon>
        <taxon>Gigasporaceae</taxon>
        <taxon>Cetraspora</taxon>
    </lineage>
</organism>
<evidence type="ECO:0000313" key="1">
    <source>
        <dbReference type="EMBL" id="CAG8520956.1"/>
    </source>
</evidence>
<protein>
    <submittedName>
        <fullName evidence="1">6825_t:CDS:1</fullName>
    </submittedName>
</protein>
<dbReference type="Proteomes" id="UP000789759">
    <property type="component" value="Unassembled WGS sequence"/>
</dbReference>
<gene>
    <name evidence="1" type="ORF">CPELLU_LOCUS3382</name>
</gene>
<reference evidence="1" key="1">
    <citation type="submission" date="2021-06" db="EMBL/GenBank/DDBJ databases">
        <authorList>
            <person name="Kallberg Y."/>
            <person name="Tangrot J."/>
            <person name="Rosling A."/>
        </authorList>
    </citation>
    <scope>NUCLEOTIDE SEQUENCE</scope>
    <source>
        <strain evidence="1">FL966</strain>
    </source>
</reference>
<evidence type="ECO:0000313" key="2">
    <source>
        <dbReference type="Proteomes" id="UP000789759"/>
    </source>
</evidence>
<proteinExistence type="predicted"/>
<comment type="caution">
    <text evidence="1">The sequence shown here is derived from an EMBL/GenBank/DDBJ whole genome shotgun (WGS) entry which is preliminary data.</text>
</comment>
<accession>A0A9N9A6K2</accession>
<sequence>MLGSPKYNEKTKEHVRVKKVIHSKEGTIFDFMIHPPNDKLEITESPLLIVLKQEIRRCPSINNVITNAEFELVEKLLQEVSIKGQPGLRKPSKKLIINKTVLDQEQKLSSSIKLEQLEFQIPIITLYGATVGCIQMTSRLWVLKTENMNGRLYFDMAPKLDLANKKVLYQKYLKWCKNNSEKSLSNNIFGKKLSEKNIIECKQEQIGNIKEFSDIPQSDIPENKTTDIPIFNKVDKLDNITQALFDYMEKEAEVLVALTSETSETSKMFNLPEPKIIEVNIAHELIDTYAKDSNVTTASNKIQKEQTKQDVTNNQLKILSYFFLEKGLKKIQNINTINNLSLQELADIIIMLCIRPTEVSNL</sequence>